<gene>
    <name evidence="1" type="ORF">Enr13x_20590</name>
</gene>
<sequence>MNESITESEDLEWRLRISRPAFQDFQRLLPRYSVRSELNRQLPKLRWWNPDEPLVIDLQWKWLEQPNGLAELLVQLDDGFVGTVRVLFCEHSPNPSVPTLWILGGMRADEAFDSPQHTIYSGRRAILRERAD</sequence>
<accession>A0A518HMY7</accession>
<dbReference type="Proteomes" id="UP000319004">
    <property type="component" value="Chromosome"/>
</dbReference>
<proteinExistence type="predicted"/>
<evidence type="ECO:0000313" key="1">
    <source>
        <dbReference type="EMBL" id="QDV42214.1"/>
    </source>
</evidence>
<protein>
    <submittedName>
        <fullName evidence="1">Uncharacterized protein</fullName>
    </submittedName>
</protein>
<dbReference type="KEGG" id="snep:Enr13x_20590"/>
<dbReference type="AlphaFoldDB" id="A0A518HMY7"/>
<evidence type="ECO:0000313" key="2">
    <source>
        <dbReference type="Proteomes" id="UP000319004"/>
    </source>
</evidence>
<dbReference type="OrthoDB" id="9837987at2"/>
<dbReference type="RefSeq" id="WP_145385881.1">
    <property type="nucleotide sequence ID" value="NZ_CP037423.1"/>
</dbReference>
<organism evidence="1 2">
    <name type="scientific">Stieleria neptunia</name>
    <dbReference type="NCBI Taxonomy" id="2527979"/>
    <lineage>
        <taxon>Bacteria</taxon>
        <taxon>Pseudomonadati</taxon>
        <taxon>Planctomycetota</taxon>
        <taxon>Planctomycetia</taxon>
        <taxon>Pirellulales</taxon>
        <taxon>Pirellulaceae</taxon>
        <taxon>Stieleria</taxon>
    </lineage>
</organism>
<keyword evidence="2" id="KW-1185">Reference proteome</keyword>
<reference evidence="1 2" key="1">
    <citation type="submission" date="2019-03" db="EMBL/GenBank/DDBJ databases">
        <title>Deep-cultivation of Planctomycetes and their phenomic and genomic characterization uncovers novel biology.</title>
        <authorList>
            <person name="Wiegand S."/>
            <person name="Jogler M."/>
            <person name="Boedeker C."/>
            <person name="Pinto D."/>
            <person name="Vollmers J."/>
            <person name="Rivas-Marin E."/>
            <person name="Kohn T."/>
            <person name="Peeters S.H."/>
            <person name="Heuer A."/>
            <person name="Rast P."/>
            <person name="Oberbeckmann S."/>
            <person name="Bunk B."/>
            <person name="Jeske O."/>
            <person name="Meyerdierks A."/>
            <person name="Storesund J.E."/>
            <person name="Kallscheuer N."/>
            <person name="Luecker S."/>
            <person name="Lage O.M."/>
            <person name="Pohl T."/>
            <person name="Merkel B.J."/>
            <person name="Hornburger P."/>
            <person name="Mueller R.-W."/>
            <person name="Bruemmer F."/>
            <person name="Labrenz M."/>
            <person name="Spormann A.M."/>
            <person name="Op den Camp H."/>
            <person name="Overmann J."/>
            <person name="Amann R."/>
            <person name="Jetten M.S.M."/>
            <person name="Mascher T."/>
            <person name="Medema M.H."/>
            <person name="Devos D.P."/>
            <person name="Kaster A.-K."/>
            <person name="Ovreas L."/>
            <person name="Rohde M."/>
            <person name="Galperin M.Y."/>
            <person name="Jogler C."/>
        </authorList>
    </citation>
    <scope>NUCLEOTIDE SEQUENCE [LARGE SCALE GENOMIC DNA]</scope>
    <source>
        <strain evidence="1 2">Enr13</strain>
    </source>
</reference>
<name>A0A518HMY7_9BACT</name>
<dbReference type="EMBL" id="CP037423">
    <property type="protein sequence ID" value="QDV42214.1"/>
    <property type="molecule type" value="Genomic_DNA"/>
</dbReference>